<dbReference type="GO" id="GO:0009664">
    <property type="term" value="P:plant-type cell wall organization"/>
    <property type="evidence" value="ECO:0007669"/>
    <property type="project" value="InterPro"/>
</dbReference>
<dbReference type="InterPro" id="IPR036908">
    <property type="entry name" value="RlpA-like_sf"/>
</dbReference>
<proteinExistence type="predicted"/>
<reference evidence="1" key="1">
    <citation type="submission" date="2022-08" db="EMBL/GenBank/DDBJ databases">
        <authorList>
            <person name="Gutierrez-Valencia J."/>
        </authorList>
    </citation>
    <scope>NUCLEOTIDE SEQUENCE</scope>
</reference>
<dbReference type="GO" id="GO:0005576">
    <property type="term" value="C:extracellular region"/>
    <property type="evidence" value="ECO:0007669"/>
    <property type="project" value="InterPro"/>
</dbReference>
<sequence>MSGLSAVESACKGQGVARNWVQACANFYRGDDSSGTMGGACSYRNLYSQGYGFKTVALSTTLFNNGRIHFIPHSPIRPSWLSSSPSNSFLSHPDSSPTIG</sequence>
<dbReference type="EMBL" id="CAMGYJ010000008">
    <property type="protein sequence ID" value="CAI0460008.1"/>
    <property type="molecule type" value="Genomic_DNA"/>
</dbReference>
<dbReference type="AlphaFoldDB" id="A0AAV0NN17"/>
<evidence type="ECO:0000313" key="1">
    <source>
        <dbReference type="EMBL" id="CAI0460008.1"/>
    </source>
</evidence>
<evidence type="ECO:0000313" key="2">
    <source>
        <dbReference type="Proteomes" id="UP001154282"/>
    </source>
</evidence>
<protein>
    <submittedName>
        <fullName evidence="1">Uncharacterized protein</fullName>
    </submittedName>
</protein>
<organism evidence="1 2">
    <name type="scientific">Linum tenue</name>
    <dbReference type="NCBI Taxonomy" id="586396"/>
    <lineage>
        <taxon>Eukaryota</taxon>
        <taxon>Viridiplantae</taxon>
        <taxon>Streptophyta</taxon>
        <taxon>Embryophyta</taxon>
        <taxon>Tracheophyta</taxon>
        <taxon>Spermatophyta</taxon>
        <taxon>Magnoliopsida</taxon>
        <taxon>eudicotyledons</taxon>
        <taxon>Gunneridae</taxon>
        <taxon>Pentapetalae</taxon>
        <taxon>rosids</taxon>
        <taxon>fabids</taxon>
        <taxon>Malpighiales</taxon>
        <taxon>Linaceae</taxon>
        <taxon>Linum</taxon>
    </lineage>
</organism>
<comment type="caution">
    <text evidence="1">The sequence shown here is derived from an EMBL/GenBank/DDBJ whole genome shotgun (WGS) entry which is preliminary data.</text>
</comment>
<dbReference type="PRINTS" id="PR01225">
    <property type="entry name" value="EXPANSNFAMLY"/>
</dbReference>
<feature type="non-terminal residue" evidence="1">
    <location>
        <position position="100"/>
    </location>
</feature>
<dbReference type="PANTHER" id="PTHR31867">
    <property type="entry name" value="EXPANSIN-A15"/>
    <property type="match status" value="1"/>
</dbReference>
<accession>A0AAV0NN17</accession>
<dbReference type="Gene3D" id="2.40.40.10">
    <property type="entry name" value="RlpA-like domain"/>
    <property type="match status" value="1"/>
</dbReference>
<gene>
    <name evidence="1" type="ORF">LITE_LOCUS34284</name>
</gene>
<dbReference type="Proteomes" id="UP001154282">
    <property type="component" value="Unassembled WGS sequence"/>
</dbReference>
<keyword evidence="2" id="KW-1185">Reference proteome</keyword>
<name>A0AAV0NN17_9ROSI</name>
<dbReference type="InterPro" id="IPR007118">
    <property type="entry name" value="Expan_Lol_pI"/>
</dbReference>
<dbReference type="SUPFAM" id="SSF50685">
    <property type="entry name" value="Barwin-like endoglucanases"/>
    <property type="match status" value="1"/>
</dbReference>
<dbReference type="InterPro" id="IPR002963">
    <property type="entry name" value="Expansin"/>
</dbReference>